<evidence type="ECO:0000313" key="2">
    <source>
        <dbReference type="EMBL" id="KAF9458218.1"/>
    </source>
</evidence>
<dbReference type="OrthoDB" id="20835at2759"/>
<organism evidence="2 3">
    <name type="scientific">Collybia nuda</name>
    <dbReference type="NCBI Taxonomy" id="64659"/>
    <lineage>
        <taxon>Eukaryota</taxon>
        <taxon>Fungi</taxon>
        <taxon>Dikarya</taxon>
        <taxon>Basidiomycota</taxon>
        <taxon>Agaricomycotina</taxon>
        <taxon>Agaricomycetes</taxon>
        <taxon>Agaricomycetidae</taxon>
        <taxon>Agaricales</taxon>
        <taxon>Tricholomatineae</taxon>
        <taxon>Clitocybaceae</taxon>
        <taxon>Collybia</taxon>
    </lineage>
</organism>
<name>A0A9P5XWT0_9AGAR</name>
<dbReference type="AlphaFoldDB" id="A0A9P5XWT0"/>
<dbReference type="PANTHER" id="PTHR34066:SF1">
    <property type="entry name" value="DUF1764 FAMILY PROTEIN"/>
    <property type="match status" value="1"/>
</dbReference>
<keyword evidence="3" id="KW-1185">Reference proteome</keyword>
<sequence>MSEIDDIFAFKGKIQPPQPIASTSTCIPSEKVRKKKKKQNKRKRDVESGDEAEAPHHTHRPTTIVDQSTFIPSPKNPKIDRAPATVRAKVPKPVTHDQLKDSRGVGPRRKTTEGWFVYKEDELGIHDKGGDTPLCPFDCDCCF</sequence>
<dbReference type="Proteomes" id="UP000807353">
    <property type="component" value="Unassembled WGS sequence"/>
</dbReference>
<comment type="caution">
    <text evidence="2">The sequence shown here is derived from an EMBL/GenBank/DDBJ whole genome shotgun (WGS) entry which is preliminary data.</text>
</comment>
<dbReference type="InterPro" id="IPR013885">
    <property type="entry name" value="DUF1764_euk"/>
</dbReference>
<gene>
    <name evidence="2" type="ORF">BDZ94DRAFT_124477</name>
</gene>
<dbReference type="PANTHER" id="PTHR34066">
    <property type="entry name" value="GROWTH FACTOR 2"/>
    <property type="match status" value="1"/>
</dbReference>
<proteinExistence type="predicted"/>
<evidence type="ECO:0000256" key="1">
    <source>
        <dbReference type="SAM" id="MobiDB-lite"/>
    </source>
</evidence>
<feature type="compositionally biased region" description="Basic residues" evidence="1">
    <location>
        <begin position="32"/>
        <end position="43"/>
    </location>
</feature>
<protein>
    <recommendedName>
        <fullName evidence="4">DUF1764-domain-containing protein</fullName>
    </recommendedName>
</protein>
<feature type="compositionally biased region" description="Basic and acidic residues" evidence="1">
    <location>
        <begin position="94"/>
        <end position="103"/>
    </location>
</feature>
<evidence type="ECO:0008006" key="4">
    <source>
        <dbReference type="Google" id="ProtNLM"/>
    </source>
</evidence>
<dbReference type="EMBL" id="MU150347">
    <property type="protein sequence ID" value="KAF9458218.1"/>
    <property type="molecule type" value="Genomic_DNA"/>
</dbReference>
<evidence type="ECO:0000313" key="3">
    <source>
        <dbReference type="Proteomes" id="UP000807353"/>
    </source>
</evidence>
<reference evidence="2" key="1">
    <citation type="submission" date="2020-11" db="EMBL/GenBank/DDBJ databases">
        <authorList>
            <consortium name="DOE Joint Genome Institute"/>
            <person name="Ahrendt S."/>
            <person name="Riley R."/>
            <person name="Andreopoulos W."/>
            <person name="Labutti K."/>
            <person name="Pangilinan J."/>
            <person name="Ruiz-Duenas F.J."/>
            <person name="Barrasa J.M."/>
            <person name="Sanchez-Garcia M."/>
            <person name="Camarero S."/>
            <person name="Miyauchi S."/>
            <person name="Serrano A."/>
            <person name="Linde D."/>
            <person name="Babiker R."/>
            <person name="Drula E."/>
            <person name="Ayuso-Fernandez I."/>
            <person name="Pacheco R."/>
            <person name="Padilla G."/>
            <person name="Ferreira P."/>
            <person name="Barriuso J."/>
            <person name="Kellner H."/>
            <person name="Castanera R."/>
            <person name="Alfaro M."/>
            <person name="Ramirez L."/>
            <person name="Pisabarro A.G."/>
            <person name="Kuo A."/>
            <person name="Tritt A."/>
            <person name="Lipzen A."/>
            <person name="He G."/>
            <person name="Yan M."/>
            <person name="Ng V."/>
            <person name="Cullen D."/>
            <person name="Martin F."/>
            <person name="Rosso M.-N."/>
            <person name="Henrissat B."/>
            <person name="Hibbett D."/>
            <person name="Martinez A.T."/>
            <person name="Grigoriev I.V."/>
        </authorList>
    </citation>
    <scope>NUCLEOTIDE SEQUENCE</scope>
    <source>
        <strain evidence="2">CBS 247.69</strain>
    </source>
</reference>
<feature type="region of interest" description="Disordered" evidence="1">
    <location>
        <begin position="1"/>
        <end position="109"/>
    </location>
</feature>
<accession>A0A9P5XWT0</accession>
<dbReference type="Pfam" id="PF08576">
    <property type="entry name" value="DUF1764"/>
    <property type="match status" value="1"/>
</dbReference>